<name>A0A934Q613_9MICO</name>
<accession>A0A934Q613</accession>
<dbReference type="Proteomes" id="UP000608530">
    <property type="component" value="Unassembled WGS sequence"/>
</dbReference>
<evidence type="ECO:0008006" key="3">
    <source>
        <dbReference type="Google" id="ProtNLM"/>
    </source>
</evidence>
<dbReference type="AlphaFoldDB" id="A0A934Q613"/>
<protein>
    <recommendedName>
        <fullName evidence="3">Capsid maturation protease</fullName>
    </recommendedName>
</protein>
<dbReference type="RefSeq" id="WP_200114319.1">
    <property type="nucleotide sequence ID" value="NZ_JAEHOH010000006.1"/>
</dbReference>
<keyword evidence="2" id="KW-1185">Reference proteome</keyword>
<organism evidence="1 2">
    <name type="scientific">Leucobacter chromiisoli</name>
    <dbReference type="NCBI Taxonomy" id="2796471"/>
    <lineage>
        <taxon>Bacteria</taxon>
        <taxon>Bacillati</taxon>
        <taxon>Actinomycetota</taxon>
        <taxon>Actinomycetes</taxon>
        <taxon>Micrococcales</taxon>
        <taxon>Microbacteriaceae</taxon>
        <taxon>Leucobacter</taxon>
    </lineage>
</organism>
<evidence type="ECO:0000313" key="1">
    <source>
        <dbReference type="EMBL" id="MBK0418286.1"/>
    </source>
</evidence>
<dbReference type="EMBL" id="JAEHOH010000006">
    <property type="protein sequence ID" value="MBK0418286.1"/>
    <property type="molecule type" value="Genomic_DNA"/>
</dbReference>
<proteinExistence type="predicted"/>
<reference evidence="1" key="1">
    <citation type="submission" date="2020-12" db="EMBL/GenBank/DDBJ databases">
        <title>Leucobacter sp. CAS1, isolated from Chromium sludge.</title>
        <authorList>
            <person name="Xu Z."/>
        </authorList>
    </citation>
    <scope>NUCLEOTIDE SEQUENCE</scope>
    <source>
        <strain evidence="1">CSA1</strain>
    </source>
</reference>
<comment type="caution">
    <text evidence="1">The sequence shown here is derived from an EMBL/GenBank/DDBJ whole genome shotgun (WGS) entry which is preliminary data.</text>
</comment>
<sequence length="389" mass="42160">MSIQSEAAYRFQNDAIRRSDQLTARVLRLWGRVPVDDLDGGWELVESEMVAAVSNVAVQNAASGGRMVSTVGRADGVASGDMVVPHAFAGIDGAGRDSAGLLHGAVTTTKEQIGRGVAPHSAFLAGASYLAAMTKTAVADLARSSAAVASAGRGYVRYIRVVNPGACDRCAILAGSDRFSKPFQRHPSCRCTSAPIRDGDATPDGLLASPEEHFASLSREEQDRIYGKAGAEAIRMGADPIQVVGARRGASGMSYSRANPRFPGQRLRMQRVQIGRNPDGSPIMGYTTIEGVTKRGVYGRAQMRVGEEFARVGNRHYSTAKRARLMPETIMELTNDPDLRRALLRDAGYLQTPLRDRSTNAWIQERLRQQQLDRVTADTFYRSLGIDLY</sequence>
<evidence type="ECO:0000313" key="2">
    <source>
        <dbReference type="Proteomes" id="UP000608530"/>
    </source>
</evidence>
<gene>
    <name evidence="1" type="ORF">JD276_04475</name>
</gene>